<dbReference type="SFLD" id="SFLDG01136">
    <property type="entry name" value="C1.6:_Phosphoserine_Phosphatas"/>
    <property type="match status" value="1"/>
</dbReference>
<proteinExistence type="inferred from homology"/>
<evidence type="ECO:0008006" key="9">
    <source>
        <dbReference type="Google" id="ProtNLM"/>
    </source>
</evidence>
<dbReference type="GO" id="GO:0046872">
    <property type="term" value="F:metal ion binding"/>
    <property type="evidence" value="ECO:0007669"/>
    <property type="project" value="UniProtKB-KW"/>
</dbReference>
<gene>
    <name evidence="7" type="ORF">A3H63_02250</name>
</gene>
<keyword evidence="4" id="KW-0479">Metal-binding</keyword>
<dbReference type="Proteomes" id="UP000176284">
    <property type="component" value="Unassembled WGS sequence"/>
</dbReference>
<evidence type="ECO:0000313" key="7">
    <source>
        <dbReference type="EMBL" id="OGY67420.1"/>
    </source>
</evidence>
<keyword evidence="6" id="KW-0460">Magnesium</keyword>
<dbReference type="InterPro" id="IPR010023">
    <property type="entry name" value="KdsC_fam"/>
</dbReference>
<reference evidence="7 8" key="1">
    <citation type="journal article" date="2016" name="Nat. Commun.">
        <title>Thousands of microbial genomes shed light on interconnected biogeochemical processes in an aquifer system.</title>
        <authorList>
            <person name="Anantharaman K."/>
            <person name="Brown C.T."/>
            <person name="Hug L.A."/>
            <person name="Sharon I."/>
            <person name="Castelle C.J."/>
            <person name="Probst A.J."/>
            <person name="Thomas B.C."/>
            <person name="Singh A."/>
            <person name="Wilkins M.J."/>
            <person name="Karaoz U."/>
            <person name="Brodie E.L."/>
            <person name="Williams K.H."/>
            <person name="Hubbard S.S."/>
            <person name="Banfield J.F."/>
        </authorList>
    </citation>
    <scope>NUCLEOTIDE SEQUENCE [LARGE SCALE GENOMIC DNA]</scope>
</reference>
<evidence type="ECO:0000256" key="1">
    <source>
        <dbReference type="ARBA" id="ARBA00001946"/>
    </source>
</evidence>
<dbReference type="AlphaFoldDB" id="A0A1G1ZUJ9"/>
<sequence>MLDQKLKERLKNIRAVALDGDGVIFTGQILEGINGSLGKLRSHADGQGISLLRSAGIPVACITGEKEIDALFLGKLVERWNNFPAAKAGKMPPVKLFSGVQREQKAVAAESWLRGYNLALSDCAAIGDDISDYDLLQAVGFSAAPAQAEEVIKKMVHYVTPRRGGDGAVRDLANLILEAKGIDITTLVIR</sequence>
<evidence type="ECO:0000256" key="4">
    <source>
        <dbReference type="ARBA" id="ARBA00022723"/>
    </source>
</evidence>
<evidence type="ECO:0000256" key="6">
    <source>
        <dbReference type="ARBA" id="ARBA00022842"/>
    </source>
</evidence>
<comment type="subunit">
    <text evidence="3">Homotetramer.</text>
</comment>
<keyword evidence="5" id="KW-0378">Hydrolase</keyword>
<dbReference type="SUPFAM" id="SSF56784">
    <property type="entry name" value="HAD-like"/>
    <property type="match status" value="1"/>
</dbReference>
<dbReference type="PANTHER" id="PTHR21485">
    <property type="entry name" value="HAD SUPERFAMILY MEMBERS CMAS AND KDSC"/>
    <property type="match status" value="1"/>
</dbReference>
<dbReference type="InterPro" id="IPR023214">
    <property type="entry name" value="HAD_sf"/>
</dbReference>
<dbReference type="GO" id="GO:0016788">
    <property type="term" value="F:hydrolase activity, acting on ester bonds"/>
    <property type="evidence" value="ECO:0007669"/>
    <property type="project" value="InterPro"/>
</dbReference>
<name>A0A1G1ZUJ9_9BACT</name>
<organism evidence="7 8">
    <name type="scientific">Candidatus Harrisonbacteria bacterium RIFCSPLOWO2_02_FULL_45_10c</name>
    <dbReference type="NCBI Taxonomy" id="1798410"/>
    <lineage>
        <taxon>Bacteria</taxon>
        <taxon>Candidatus Harrisoniibacteriota</taxon>
    </lineage>
</organism>
<accession>A0A1G1ZUJ9</accession>
<dbReference type="SFLD" id="SFLDG01138">
    <property type="entry name" value="C1.6.2:_Deoxy-d-mannose-octulo"/>
    <property type="match status" value="1"/>
</dbReference>
<comment type="caution">
    <text evidence="7">The sequence shown here is derived from an EMBL/GenBank/DDBJ whole genome shotgun (WGS) entry which is preliminary data.</text>
</comment>
<dbReference type="PANTHER" id="PTHR21485:SF3">
    <property type="entry name" value="N-ACYLNEURAMINATE CYTIDYLYLTRANSFERASE"/>
    <property type="match status" value="1"/>
</dbReference>
<evidence type="ECO:0000256" key="3">
    <source>
        <dbReference type="ARBA" id="ARBA00011881"/>
    </source>
</evidence>
<comment type="cofactor">
    <cofactor evidence="1">
        <name>Mg(2+)</name>
        <dbReference type="ChEBI" id="CHEBI:18420"/>
    </cofactor>
</comment>
<protein>
    <recommendedName>
        <fullName evidence="9">3-deoxy-D-manno-octulosonate 8-phosphate phosphatase</fullName>
    </recommendedName>
</protein>
<dbReference type="GO" id="GO:0008781">
    <property type="term" value="F:N-acylneuraminate cytidylyltransferase activity"/>
    <property type="evidence" value="ECO:0007669"/>
    <property type="project" value="TreeGrafter"/>
</dbReference>
<evidence type="ECO:0000256" key="2">
    <source>
        <dbReference type="ARBA" id="ARBA00005893"/>
    </source>
</evidence>
<dbReference type="InterPro" id="IPR036412">
    <property type="entry name" value="HAD-like_sf"/>
</dbReference>
<dbReference type="InterPro" id="IPR050793">
    <property type="entry name" value="CMP-NeuNAc_synthase"/>
</dbReference>
<dbReference type="EMBL" id="MHJM01000025">
    <property type="protein sequence ID" value="OGY67420.1"/>
    <property type="molecule type" value="Genomic_DNA"/>
</dbReference>
<dbReference type="SFLD" id="SFLDS00003">
    <property type="entry name" value="Haloacid_Dehalogenase"/>
    <property type="match status" value="1"/>
</dbReference>
<comment type="similarity">
    <text evidence="2">Belongs to the KdsC family.</text>
</comment>
<dbReference type="Gene3D" id="3.40.50.1000">
    <property type="entry name" value="HAD superfamily/HAD-like"/>
    <property type="match status" value="1"/>
</dbReference>
<dbReference type="Pfam" id="PF08282">
    <property type="entry name" value="Hydrolase_3"/>
    <property type="match status" value="1"/>
</dbReference>
<dbReference type="STRING" id="1798410.A3H63_02250"/>
<evidence type="ECO:0000313" key="8">
    <source>
        <dbReference type="Proteomes" id="UP000176284"/>
    </source>
</evidence>
<evidence type="ECO:0000256" key="5">
    <source>
        <dbReference type="ARBA" id="ARBA00022801"/>
    </source>
</evidence>